<dbReference type="InterPro" id="IPR006249">
    <property type="entry name" value="Aconitase/IRP2"/>
</dbReference>
<reference evidence="1 2" key="1">
    <citation type="submission" date="2020-09" db="EMBL/GenBank/DDBJ databases">
        <title>De no assembly of potato wild relative species, Solanum commersonii.</title>
        <authorList>
            <person name="Cho K."/>
        </authorList>
    </citation>
    <scope>NUCLEOTIDE SEQUENCE [LARGE SCALE GENOMIC DNA]</scope>
    <source>
        <strain evidence="1">LZ3.2</strain>
        <tissue evidence="1">Leaf</tissue>
    </source>
</reference>
<organism evidence="1 2">
    <name type="scientific">Solanum commersonii</name>
    <name type="common">Commerson's wild potato</name>
    <name type="synonym">Commerson's nightshade</name>
    <dbReference type="NCBI Taxonomy" id="4109"/>
    <lineage>
        <taxon>Eukaryota</taxon>
        <taxon>Viridiplantae</taxon>
        <taxon>Streptophyta</taxon>
        <taxon>Embryophyta</taxon>
        <taxon>Tracheophyta</taxon>
        <taxon>Spermatophyta</taxon>
        <taxon>Magnoliopsida</taxon>
        <taxon>eudicotyledons</taxon>
        <taxon>Gunneridae</taxon>
        <taxon>Pentapetalae</taxon>
        <taxon>asterids</taxon>
        <taxon>lamiids</taxon>
        <taxon>Solanales</taxon>
        <taxon>Solanaceae</taxon>
        <taxon>Solanoideae</taxon>
        <taxon>Solaneae</taxon>
        <taxon>Solanum</taxon>
    </lineage>
</organism>
<dbReference type="AlphaFoldDB" id="A0A9J5ZGV6"/>
<dbReference type="Proteomes" id="UP000824120">
    <property type="component" value="Chromosome 4"/>
</dbReference>
<dbReference type="EMBL" id="JACXVP010000004">
    <property type="protein sequence ID" value="KAG5612145.1"/>
    <property type="molecule type" value="Genomic_DNA"/>
</dbReference>
<protein>
    <submittedName>
        <fullName evidence="1">Uncharacterized protein</fullName>
    </submittedName>
</protein>
<proteinExistence type="predicted"/>
<comment type="caution">
    <text evidence="1">The sequence shown here is derived from an EMBL/GenBank/DDBJ whole genome shotgun (WGS) entry which is preliminary data.</text>
</comment>
<name>A0A9J5ZGV6_SOLCO</name>
<gene>
    <name evidence="1" type="ORF">H5410_023426</name>
</gene>
<dbReference type="PANTHER" id="PTHR11670">
    <property type="entry name" value="ACONITASE/IRON-RESPONSIVE ELEMENT FAMILY MEMBER"/>
    <property type="match status" value="1"/>
</dbReference>
<sequence>MDIHRFRSPYSDPRASPEFGAANPWQNYSGNAIYQASNPYDYCNTGYGAYYFGCQQHFDQQYHLYSSNSSLEHPRQAPSFQPASYPYQPSEFTRTSSNSWYAGVVREGAAVMGFGSDPMMVGTNYRFELPNPSLFCQYQQSPINTSTVWLSPEDPLIDKVILTVINSNVSFSGEGPSSTQVVGSCNAVILEVMISPSVVTKVHQPLLTNSYHISKFGDNVIIPSQKVRVPVTLKVAVPNNKDNCKMNLDLEVELGENGIDKEEEDFFQSPSPLDVNAHKVFDENSLRTCKTYVDVPSQAIDVSQSFIELETTTKSITESVVRALEILAFSSDMVVYNKEDNPMNLSIEEKMVTTVEYFLNLSQLKKKEERRIQKDQWEEMPTRDVVGYFDKLNCIENENSVTTASFFEEKGKIVAAFADEECAEFHLGLKFSLGLFIRSDVPTT</sequence>
<evidence type="ECO:0000313" key="2">
    <source>
        <dbReference type="Proteomes" id="UP000824120"/>
    </source>
</evidence>
<evidence type="ECO:0000313" key="1">
    <source>
        <dbReference type="EMBL" id="KAG5612145.1"/>
    </source>
</evidence>
<accession>A0A9J5ZGV6</accession>
<keyword evidence="2" id="KW-1185">Reference proteome</keyword>